<dbReference type="EMBL" id="CP048222">
    <property type="protein sequence ID" value="QHT66608.1"/>
    <property type="molecule type" value="Genomic_DNA"/>
</dbReference>
<keyword evidence="9 15" id="KW-1133">Transmembrane helix</keyword>
<dbReference type="InterPro" id="IPR002429">
    <property type="entry name" value="CcO_II-like_C"/>
</dbReference>
<keyword evidence="19" id="KW-1185">Reference proteome</keyword>
<evidence type="ECO:0000256" key="13">
    <source>
        <dbReference type="RuleBase" id="RU004024"/>
    </source>
</evidence>
<feature type="domain" description="Cytochrome oxidase subunit II copper A binding" evidence="16">
    <location>
        <begin position="161"/>
        <end position="313"/>
    </location>
</feature>
<dbReference type="PROSITE" id="PS50999">
    <property type="entry name" value="COX2_TM"/>
    <property type="match status" value="1"/>
</dbReference>
<keyword evidence="4 12" id="KW-0679">Respiratory chain</keyword>
<comment type="similarity">
    <text evidence="2 12">Belongs to the cytochrome c oxidase subunit 2 family.</text>
</comment>
<gene>
    <name evidence="18" type="ORF">GXP67_08040</name>
</gene>
<dbReference type="PROSITE" id="PS50857">
    <property type="entry name" value="COX2_CUA"/>
    <property type="match status" value="1"/>
</dbReference>
<evidence type="ECO:0000256" key="11">
    <source>
        <dbReference type="ARBA" id="ARBA00023136"/>
    </source>
</evidence>
<feature type="transmembrane region" description="Helical" evidence="15">
    <location>
        <begin position="6"/>
        <end position="25"/>
    </location>
</feature>
<dbReference type="KEGG" id="rhoz:GXP67_08040"/>
<keyword evidence="8 12" id="KW-0249">Electron transport</keyword>
<dbReference type="Pfam" id="PF02790">
    <property type="entry name" value="COX2_TM"/>
    <property type="match status" value="1"/>
</dbReference>
<evidence type="ECO:0000256" key="9">
    <source>
        <dbReference type="ARBA" id="ARBA00022989"/>
    </source>
</evidence>
<dbReference type="Gene3D" id="2.60.40.420">
    <property type="entry name" value="Cupredoxins - blue copper proteins"/>
    <property type="match status" value="1"/>
</dbReference>
<evidence type="ECO:0000256" key="5">
    <source>
        <dbReference type="ARBA" id="ARBA00022692"/>
    </source>
</evidence>
<dbReference type="Pfam" id="PF00116">
    <property type="entry name" value="COX2"/>
    <property type="match status" value="1"/>
</dbReference>
<dbReference type="InterPro" id="IPR036257">
    <property type="entry name" value="Cyt_c_oxidase_su2_TM_sf"/>
</dbReference>
<keyword evidence="7" id="KW-1278">Translocase</keyword>
<dbReference type="InterPro" id="IPR001505">
    <property type="entry name" value="Copper_CuA"/>
</dbReference>
<keyword evidence="5 12" id="KW-0812">Transmembrane</keyword>
<evidence type="ECO:0000256" key="1">
    <source>
        <dbReference type="ARBA" id="ARBA00004141"/>
    </source>
</evidence>
<keyword evidence="6 13" id="KW-0479">Metal-binding</keyword>
<feature type="transmembrane region" description="Helical" evidence="15">
    <location>
        <begin position="46"/>
        <end position="66"/>
    </location>
</feature>
<keyword evidence="3 12" id="KW-0813">Transport</keyword>
<dbReference type="PROSITE" id="PS00078">
    <property type="entry name" value="COX2"/>
    <property type="match status" value="1"/>
</dbReference>
<dbReference type="Gene3D" id="1.10.287.90">
    <property type="match status" value="1"/>
</dbReference>
<name>A0A6C0GF81_9BACT</name>
<comment type="subcellular location">
    <subcellularLocation>
        <location evidence="12">Cell membrane</location>
        <topology evidence="12">Multi-pass membrane protein</topology>
    </subcellularLocation>
    <subcellularLocation>
        <location evidence="1">Membrane</location>
        <topology evidence="1">Multi-pass membrane protein</topology>
    </subcellularLocation>
</comment>
<dbReference type="GO" id="GO:0042773">
    <property type="term" value="P:ATP synthesis coupled electron transport"/>
    <property type="evidence" value="ECO:0007669"/>
    <property type="project" value="TreeGrafter"/>
</dbReference>
<evidence type="ECO:0000259" key="17">
    <source>
        <dbReference type="PROSITE" id="PS50999"/>
    </source>
</evidence>
<evidence type="ECO:0000256" key="10">
    <source>
        <dbReference type="ARBA" id="ARBA00023008"/>
    </source>
</evidence>
<evidence type="ECO:0000256" key="15">
    <source>
        <dbReference type="SAM" id="Phobius"/>
    </source>
</evidence>
<dbReference type="InterPro" id="IPR011759">
    <property type="entry name" value="Cyt_c_oxidase_su2_TM_dom"/>
</dbReference>
<sequence>MVNIILGIGAILIVVILFMIFRVGTLISVVRGTHKKRVDTSNRINAALFLVFFIVGGFAAVWSSFSASEFFLPQPSSAHGKDIDDLFWISMGVIGAVFVATHILLFYFPFKYQYKEGRVASFYPDNNKLEVVWTIIPAIVLTLLVLSGWKVWRDITADAPENSEVVEVMGKQWNWLIRYPGKDKQMGSYNFRLIDATNEYGMDFADEKNFDDFTAPVMYLPKGKPVLFKIRARDVLHSVFVPHFRLKMDAVPGMPTRFWFTPTKTTQEMRDELNNPKFNYEMACTEICGRAHFSMRFQIVVVEEAEYNKWYAEQQSWLSKNRDYMAKVPANLKEKALKVIGPEGGEPAAGDATSATDSQPVPAEVPVNPNVVTTKSNASIQ</sequence>
<protein>
    <recommendedName>
        <fullName evidence="13">Cytochrome c oxidase subunit 2</fullName>
        <ecNumber evidence="13">7.1.1.9</ecNumber>
    </recommendedName>
</protein>
<feature type="domain" description="Cytochrome oxidase subunit II transmembrane region profile" evidence="17">
    <location>
        <begin position="64"/>
        <end position="159"/>
    </location>
</feature>
<evidence type="ECO:0000256" key="8">
    <source>
        <dbReference type="ARBA" id="ARBA00022982"/>
    </source>
</evidence>
<dbReference type="PRINTS" id="PR01166">
    <property type="entry name" value="CYCOXIDASEII"/>
</dbReference>
<dbReference type="InterPro" id="IPR045187">
    <property type="entry name" value="CcO_II"/>
</dbReference>
<dbReference type="PANTHER" id="PTHR22888:SF9">
    <property type="entry name" value="CYTOCHROME C OXIDASE SUBUNIT 2"/>
    <property type="match status" value="1"/>
</dbReference>
<evidence type="ECO:0000313" key="19">
    <source>
        <dbReference type="Proteomes" id="UP000480178"/>
    </source>
</evidence>
<feature type="region of interest" description="Disordered" evidence="14">
    <location>
        <begin position="341"/>
        <end position="381"/>
    </location>
</feature>
<dbReference type="EC" id="7.1.1.9" evidence="13"/>
<evidence type="ECO:0000256" key="14">
    <source>
        <dbReference type="SAM" id="MobiDB-lite"/>
    </source>
</evidence>
<evidence type="ECO:0000256" key="2">
    <source>
        <dbReference type="ARBA" id="ARBA00007866"/>
    </source>
</evidence>
<dbReference type="InterPro" id="IPR008972">
    <property type="entry name" value="Cupredoxin"/>
</dbReference>
<evidence type="ECO:0000256" key="3">
    <source>
        <dbReference type="ARBA" id="ARBA00022448"/>
    </source>
</evidence>
<dbReference type="CDD" id="cd13919">
    <property type="entry name" value="CuRO_HCO_II_like_5"/>
    <property type="match status" value="1"/>
</dbReference>
<evidence type="ECO:0000256" key="6">
    <source>
        <dbReference type="ARBA" id="ARBA00022723"/>
    </source>
</evidence>
<keyword evidence="10 13" id="KW-0186">Copper</keyword>
<proteinExistence type="inferred from homology"/>
<comment type="cofactor">
    <cofactor evidence="13">
        <name>Cu cation</name>
        <dbReference type="ChEBI" id="CHEBI:23378"/>
    </cofactor>
    <text evidence="13">Binds a copper A center.</text>
</comment>
<dbReference type="GO" id="GO:0005507">
    <property type="term" value="F:copper ion binding"/>
    <property type="evidence" value="ECO:0007669"/>
    <property type="project" value="InterPro"/>
</dbReference>
<dbReference type="SUPFAM" id="SSF81464">
    <property type="entry name" value="Cytochrome c oxidase subunit II-like, transmembrane region"/>
    <property type="match status" value="1"/>
</dbReference>
<evidence type="ECO:0000256" key="4">
    <source>
        <dbReference type="ARBA" id="ARBA00022660"/>
    </source>
</evidence>
<dbReference type="GO" id="GO:0005886">
    <property type="term" value="C:plasma membrane"/>
    <property type="evidence" value="ECO:0007669"/>
    <property type="project" value="UniProtKB-SubCell"/>
</dbReference>
<feature type="transmembrane region" description="Helical" evidence="15">
    <location>
        <begin position="131"/>
        <end position="152"/>
    </location>
</feature>
<dbReference type="GO" id="GO:0004129">
    <property type="term" value="F:cytochrome-c oxidase activity"/>
    <property type="evidence" value="ECO:0007669"/>
    <property type="project" value="UniProtKB-EC"/>
</dbReference>
<dbReference type="Proteomes" id="UP000480178">
    <property type="component" value="Chromosome"/>
</dbReference>
<dbReference type="SUPFAM" id="SSF49503">
    <property type="entry name" value="Cupredoxins"/>
    <property type="match status" value="1"/>
</dbReference>
<reference evidence="18 19" key="1">
    <citation type="submission" date="2020-01" db="EMBL/GenBank/DDBJ databases">
        <authorList>
            <person name="Kim M.K."/>
        </authorList>
    </citation>
    <scope>NUCLEOTIDE SEQUENCE [LARGE SCALE GENOMIC DNA]</scope>
    <source>
        <strain evidence="18 19">172606-1</strain>
    </source>
</reference>
<evidence type="ECO:0000256" key="7">
    <source>
        <dbReference type="ARBA" id="ARBA00022967"/>
    </source>
</evidence>
<accession>A0A6C0GF81</accession>
<feature type="transmembrane region" description="Helical" evidence="15">
    <location>
        <begin position="86"/>
        <end position="110"/>
    </location>
</feature>
<dbReference type="AlphaFoldDB" id="A0A6C0GF81"/>
<evidence type="ECO:0000259" key="16">
    <source>
        <dbReference type="PROSITE" id="PS50857"/>
    </source>
</evidence>
<comment type="catalytic activity">
    <reaction evidence="13">
        <text>4 Fe(II)-[cytochrome c] + O2 + 8 H(+)(in) = 4 Fe(III)-[cytochrome c] + 2 H2O + 4 H(+)(out)</text>
        <dbReference type="Rhea" id="RHEA:11436"/>
        <dbReference type="Rhea" id="RHEA-COMP:10350"/>
        <dbReference type="Rhea" id="RHEA-COMP:14399"/>
        <dbReference type="ChEBI" id="CHEBI:15377"/>
        <dbReference type="ChEBI" id="CHEBI:15378"/>
        <dbReference type="ChEBI" id="CHEBI:15379"/>
        <dbReference type="ChEBI" id="CHEBI:29033"/>
        <dbReference type="ChEBI" id="CHEBI:29034"/>
        <dbReference type="EC" id="7.1.1.9"/>
    </reaction>
</comment>
<evidence type="ECO:0000256" key="12">
    <source>
        <dbReference type="RuleBase" id="RU000456"/>
    </source>
</evidence>
<organism evidence="18 19">
    <name type="scientific">Rhodocytophaga rosea</name>
    <dbReference type="NCBI Taxonomy" id="2704465"/>
    <lineage>
        <taxon>Bacteria</taxon>
        <taxon>Pseudomonadati</taxon>
        <taxon>Bacteroidota</taxon>
        <taxon>Cytophagia</taxon>
        <taxon>Cytophagales</taxon>
        <taxon>Rhodocytophagaceae</taxon>
        <taxon>Rhodocytophaga</taxon>
    </lineage>
</organism>
<keyword evidence="11 15" id="KW-0472">Membrane</keyword>
<dbReference type="RefSeq" id="WP_162442662.1">
    <property type="nucleotide sequence ID" value="NZ_CP048222.1"/>
</dbReference>
<comment type="function">
    <text evidence="13">Subunits I and II form the functional core of the enzyme complex. Electrons originating in cytochrome c are transferred via heme a and Cu(A) to the binuclear center formed by heme a3 and Cu(B).</text>
</comment>
<evidence type="ECO:0000313" key="18">
    <source>
        <dbReference type="EMBL" id="QHT66608.1"/>
    </source>
</evidence>
<feature type="compositionally biased region" description="Low complexity" evidence="14">
    <location>
        <begin position="360"/>
        <end position="372"/>
    </location>
</feature>
<dbReference type="PANTHER" id="PTHR22888">
    <property type="entry name" value="CYTOCHROME C OXIDASE, SUBUNIT II"/>
    <property type="match status" value="1"/>
</dbReference>